<comment type="caution">
    <text evidence="1">The sequence shown here is derived from an EMBL/GenBank/DDBJ whole genome shotgun (WGS) entry which is preliminary data.</text>
</comment>
<dbReference type="RefSeq" id="WP_135744037.1">
    <property type="nucleotide sequence ID" value="NZ_RQHT01000012.1"/>
</dbReference>
<dbReference type="Proteomes" id="UP000297649">
    <property type="component" value="Unassembled WGS sequence"/>
</dbReference>
<keyword evidence="2" id="KW-1185">Reference proteome</keyword>
<evidence type="ECO:0000313" key="2">
    <source>
        <dbReference type="Proteomes" id="UP000297649"/>
    </source>
</evidence>
<evidence type="ECO:0000313" key="1">
    <source>
        <dbReference type="EMBL" id="TGN12800.1"/>
    </source>
</evidence>
<dbReference type="EMBL" id="RQHU01000019">
    <property type="protein sequence ID" value="TGN12800.1"/>
    <property type="molecule type" value="Genomic_DNA"/>
</dbReference>
<gene>
    <name evidence="1" type="ORF">EHR08_15750</name>
</gene>
<organism evidence="1 2">
    <name type="scientific">Leptospira bandrabouensis</name>
    <dbReference type="NCBI Taxonomy" id="2484903"/>
    <lineage>
        <taxon>Bacteria</taxon>
        <taxon>Pseudomonadati</taxon>
        <taxon>Spirochaetota</taxon>
        <taxon>Spirochaetia</taxon>
        <taxon>Leptospirales</taxon>
        <taxon>Leptospiraceae</taxon>
        <taxon>Leptospira</taxon>
    </lineage>
</organism>
<name>A0A6H3NT69_9LEPT</name>
<accession>A0A6H3NT69</accession>
<proteinExistence type="predicted"/>
<protein>
    <submittedName>
        <fullName evidence="1">Uncharacterized protein</fullName>
    </submittedName>
</protein>
<sequence>MNVDLSEQELYHITLGLRTVYEYQKKIIENAERNKQWNLFIKIDKLKSNNNEVKKTLEKFHLLTLPKKEGEINVAE</sequence>
<dbReference type="AlphaFoldDB" id="A0A6H3NT69"/>
<reference evidence="1" key="1">
    <citation type="journal article" date="2019" name="PLoS Negl. Trop. Dis.">
        <title>Revisiting the worldwide diversity of Leptospira species in the environment.</title>
        <authorList>
            <person name="Vincent A.T."/>
            <person name="Schiettekatte O."/>
            <person name="Bourhy P."/>
            <person name="Veyrier F.J."/>
            <person name="Picardeau M."/>
        </authorList>
    </citation>
    <scope>NUCLEOTIDE SEQUENCE [LARGE SCALE GENOMIC DNA]</scope>
    <source>
        <strain evidence="1">201601109</strain>
    </source>
</reference>